<evidence type="ECO:0000313" key="2">
    <source>
        <dbReference type="Proteomes" id="UP000708208"/>
    </source>
</evidence>
<dbReference type="Proteomes" id="UP000708208">
    <property type="component" value="Unassembled WGS sequence"/>
</dbReference>
<protein>
    <submittedName>
        <fullName evidence="1">Uncharacterized protein</fullName>
    </submittedName>
</protein>
<dbReference type="OrthoDB" id="7677414at2759"/>
<feature type="non-terminal residue" evidence="1">
    <location>
        <position position="1"/>
    </location>
</feature>
<organism evidence="1 2">
    <name type="scientific">Allacma fusca</name>
    <dbReference type="NCBI Taxonomy" id="39272"/>
    <lineage>
        <taxon>Eukaryota</taxon>
        <taxon>Metazoa</taxon>
        <taxon>Ecdysozoa</taxon>
        <taxon>Arthropoda</taxon>
        <taxon>Hexapoda</taxon>
        <taxon>Collembola</taxon>
        <taxon>Symphypleona</taxon>
        <taxon>Sminthuridae</taxon>
        <taxon>Allacma</taxon>
    </lineage>
</organism>
<reference evidence="1" key="1">
    <citation type="submission" date="2021-06" db="EMBL/GenBank/DDBJ databases">
        <authorList>
            <person name="Hodson N. C."/>
            <person name="Mongue J. A."/>
            <person name="Jaron S. K."/>
        </authorList>
    </citation>
    <scope>NUCLEOTIDE SEQUENCE</scope>
</reference>
<comment type="caution">
    <text evidence="1">The sequence shown here is derived from an EMBL/GenBank/DDBJ whole genome shotgun (WGS) entry which is preliminary data.</text>
</comment>
<name>A0A8J2PTG2_9HEXA</name>
<gene>
    <name evidence="1" type="ORF">AFUS01_LOCUS37228</name>
</gene>
<dbReference type="EMBL" id="CAJVCH010542730">
    <property type="protein sequence ID" value="CAG7827231.1"/>
    <property type="molecule type" value="Genomic_DNA"/>
</dbReference>
<dbReference type="AlphaFoldDB" id="A0A8J2PTG2"/>
<sequence>WKKITTATPNKATTIITKIKFQGFQLSSGPLKAEESPTALNALFPKSVGMSTNPAKNAYTGDTIRQMKYAVAALRPTTMGPIIIFGNLLKNYIFNRWNSTTSGEIVDEMVKLTREIRDWMNHDYKSSNSRGRVVHILYGCNSVADRWWMYQTFRRDLERIRDSMSHDYNTLGSESTLPSSSTDCSSNTQNKVLVAKPSDLKERFTFTVKNKRWAKVADIIGGPQGYSNKLTDSWTSLIRKYFDRHNGYCPVAFKYHKVHPQSKHHYFSATAFCKHEKCYTFKFTANRMPRKGQDFVINVESEGSFMHERGVFRAEFIRADERRKLKKILVAKKAAGVATKIFKEGNLDQVKAGNITSMPATETIRRIRHEANKDTDYAIDPLLDICKRMEEESIG</sequence>
<accession>A0A8J2PTG2</accession>
<keyword evidence="2" id="KW-1185">Reference proteome</keyword>
<evidence type="ECO:0000313" key="1">
    <source>
        <dbReference type="EMBL" id="CAG7827231.1"/>
    </source>
</evidence>
<proteinExistence type="predicted"/>